<dbReference type="AlphaFoldDB" id="A0A150QLC4"/>
<dbReference type="InterPro" id="IPR001128">
    <property type="entry name" value="Cyt_P450"/>
</dbReference>
<dbReference type="PANTHER" id="PTHR46696:SF1">
    <property type="entry name" value="CYTOCHROME P450 YJIB-RELATED"/>
    <property type="match status" value="1"/>
</dbReference>
<dbReference type="EMBL" id="JEMA01000533">
    <property type="protein sequence ID" value="KYF68787.1"/>
    <property type="molecule type" value="Genomic_DNA"/>
</dbReference>
<dbReference type="PRINTS" id="PR00359">
    <property type="entry name" value="BP450"/>
</dbReference>
<keyword evidence="5 7" id="KW-0408">Iron</keyword>
<name>A0A150QLC4_SORCE</name>
<keyword evidence="3 7" id="KW-0479">Metal-binding</keyword>
<dbReference type="FunFam" id="1.10.630.10:FF:000018">
    <property type="entry name" value="Cytochrome P450 monooxygenase"/>
    <property type="match status" value="1"/>
</dbReference>
<comment type="caution">
    <text evidence="8">The sequence shown here is derived from an EMBL/GenBank/DDBJ whole genome shotgun (WGS) entry which is preliminary data.</text>
</comment>
<dbReference type="CDD" id="cd11029">
    <property type="entry name" value="CYP107-like"/>
    <property type="match status" value="1"/>
</dbReference>
<dbReference type="GO" id="GO:0016705">
    <property type="term" value="F:oxidoreductase activity, acting on paired donors, with incorporation or reduction of molecular oxygen"/>
    <property type="evidence" value="ECO:0007669"/>
    <property type="project" value="InterPro"/>
</dbReference>
<dbReference type="SUPFAM" id="SSF48264">
    <property type="entry name" value="Cytochrome P450"/>
    <property type="match status" value="1"/>
</dbReference>
<dbReference type="InterPro" id="IPR002397">
    <property type="entry name" value="Cyt_P450_B"/>
</dbReference>
<keyword evidence="4 7" id="KW-0560">Oxidoreductase</keyword>
<organism evidence="8 9">
    <name type="scientific">Sorangium cellulosum</name>
    <name type="common">Polyangium cellulosum</name>
    <dbReference type="NCBI Taxonomy" id="56"/>
    <lineage>
        <taxon>Bacteria</taxon>
        <taxon>Pseudomonadati</taxon>
        <taxon>Myxococcota</taxon>
        <taxon>Polyangia</taxon>
        <taxon>Polyangiales</taxon>
        <taxon>Polyangiaceae</taxon>
        <taxon>Sorangium</taxon>
    </lineage>
</organism>
<evidence type="ECO:0000256" key="4">
    <source>
        <dbReference type="ARBA" id="ARBA00023002"/>
    </source>
</evidence>
<evidence type="ECO:0000256" key="5">
    <source>
        <dbReference type="ARBA" id="ARBA00023004"/>
    </source>
</evidence>
<evidence type="ECO:0000256" key="1">
    <source>
        <dbReference type="ARBA" id="ARBA00010617"/>
    </source>
</evidence>
<keyword evidence="2 7" id="KW-0349">Heme</keyword>
<keyword evidence="6 7" id="KW-0503">Monooxygenase</keyword>
<dbReference type="Proteomes" id="UP000075260">
    <property type="component" value="Unassembled WGS sequence"/>
</dbReference>
<reference evidence="8 9" key="1">
    <citation type="submission" date="2014-02" db="EMBL/GenBank/DDBJ databases">
        <title>The small core and large imbalanced accessory genome model reveals a collaborative survival strategy of Sorangium cellulosum strains in nature.</title>
        <authorList>
            <person name="Han K."/>
            <person name="Peng R."/>
            <person name="Blom J."/>
            <person name="Li Y.-Z."/>
        </authorList>
    </citation>
    <scope>NUCLEOTIDE SEQUENCE [LARGE SCALE GENOMIC DNA]</scope>
    <source>
        <strain evidence="8 9">So0008-312</strain>
    </source>
</reference>
<dbReference type="PROSITE" id="PS00086">
    <property type="entry name" value="CYTOCHROME_P450"/>
    <property type="match status" value="1"/>
</dbReference>
<evidence type="ECO:0000256" key="6">
    <source>
        <dbReference type="ARBA" id="ARBA00023033"/>
    </source>
</evidence>
<gene>
    <name evidence="8" type="ORF">BE15_08750</name>
</gene>
<dbReference type="PANTHER" id="PTHR46696">
    <property type="entry name" value="P450, PUTATIVE (EUROFUNG)-RELATED"/>
    <property type="match status" value="1"/>
</dbReference>
<accession>A0A150QLC4</accession>
<evidence type="ECO:0000256" key="2">
    <source>
        <dbReference type="ARBA" id="ARBA00022617"/>
    </source>
</evidence>
<dbReference type="GO" id="GO:0005506">
    <property type="term" value="F:iron ion binding"/>
    <property type="evidence" value="ECO:0007669"/>
    <property type="project" value="InterPro"/>
</dbReference>
<comment type="similarity">
    <text evidence="1 7">Belongs to the cytochrome P450 family.</text>
</comment>
<dbReference type="InterPro" id="IPR036396">
    <property type="entry name" value="Cyt_P450_sf"/>
</dbReference>
<protein>
    <submittedName>
        <fullName evidence="8">Cytochrome hydroxylase</fullName>
    </submittedName>
</protein>
<proteinExistence type="inferred from homology"/>
<dbReference type="GO" id="GO:0020037">
    <property type="term" value="F:heme binding"/>
    <property type="evidence" value="ECO:0007669"/>
    <property type="project" value="InterPro"/>
</dbReference>
<evidence type="ECO:0000256" key="7">
    <source>
        <dbReference type="RuleBase" id="RU000461"/>
    </source>
</evidence>
<dbReference type="GO" id="GO:0004497">
    <property type="term" value="F:monooxygenase activity"/>
    <property type="evidence" value="ECO:0007669"/>
    <property type="project" value="UniProtKB-KW"/>
</dbReference>
<sequence length="435" mass="48789">MPVLDSVVLDRSDPEFLVRAYDVYAEMRAKGPIVRARHYPTLRHDDEENSARQGDRSVREVLFVNRYEDAAAALVDDRLSSDPYVTLTPEQREKLPPMLVEFRPIAHSLLVRDPPDHTRLRKLVQPSFNARALEALRPRIQRIADDLLDEAEREAAARGEATPERRMDLIKAFAYPLPVTVISDMLGIPEEDRAVVRQWAELRADGFRNPEVMEQTRKKIAAFSGYLGDLFERKRLAPADDMISQMVHAQEDGDTLSEEELLSMVFVLYFAGHVTTVNLIGNGVAALLTHPEQLARLKADPGLARGVVEETLRYWGPIDYPGTVRTAREDTEIGGTTIPKGAQVVIGLGSANRDPERFEDPDTYDISRADAHRHIAFGRGIHLCIGAPLARLEGEIAFETLFRRFPGLRLAAPAEGLRWTGSAGMRGFRELPVLF</sequence>
<dbReference type="Pfam" id="PF00067">
    <property type="entry name" value="p450"/>
    <property type="match status" value="2"/>
</dbReference>
<dbReference type="InterPro" id="IPR017972">
    <property type="entry name" value="Cyt_P450_CS"/>
</dbReference>
<dbReference type="Gene3D" id="1.10.630.10">
    <property type="entry name" value="Cytochrome P450"/>
    <property type="match status" value="1"/>
</dbReference>
<evidence type="ECO:0000313" key="8">
    <source>
        <dbReference type="EMBL" id="KYF68787.1"/>
    </source>
</evidence>
<evidence type="ECO:0000256" key="3">
    <source>
        <dbReference type="ARBA" id="ARBA00022723"/>
    </source>
</evidence>
<evidence type="ECO:0000313" key="9">
    <source>
        <dbReference type="Proteomes" id="UP000075260"/>
    </source>
</evidence>